<feature type="transmembrane region" description="Helical" evidence="3">
    <location>
        <begin position="419"/>
        <end position="437"/>
    </location>
</feature>
<proteinExistence type="predicted"/>
<feature type="domain" description="Major facilitator superfamily (MFS) profile" evidence="4">
    <location>
        <begin position="76"/>
        <end position="471"/>
    </location>
</feature>
<feature type="transmembrane region" description="Helical" evidence="3">
    <location>
        <begin position="147"/>
        <end position="164"/>
    </location>
</feature>
<evidence type="ECO:0000256" key="3">
    <source>
        <dbReference type="SAM" id="Phobius"/>
    </source>
</evidence>
<reference evidence="5" key="1">
    <citation type="submission" date="2022-08" db="EMBL/GenBank/DDBJ databases">
        <authorList>
            <consortium name="DOE Joint Genome Institute"/>
            <person name="Min B."/>
            <person name="Riley R."/>
            <person name="Sierra-Patev S."/>
            <person name="Naranjo-Ortiz M."/>
            <person name="Looney B."/>
            <person name="Konkel Z."/>
            <person name="Slot J.C."/>
            <person name="Sakamoto Y."/>
            <person name="Steenwyk J.L."/>
            <person name="Rokas A."/>
            <person name="Carro J."/>
            <person name="Camarero S."/>
            <person name="Ferreira P."/>
            <person name="Molpeceres G."/>
            <person name="Ruiz-Duenas F.J."/>
            <person name="Serrano A."/>
            <person name="Henrissat B."/>
            <person name="Drula E."/>
            <person name="Hughes K.W."/>
            <person name="Mata J.L."/>
            <person name="Ishikawa N.K."/>
            <person name="Vargas-Isla R."/>
            <person name="Ushijima S."/>
            <person name="Smith C.A."/>
            <person name="Ahrendt S."/>
            <person name="Andreopoulos W."/>
            <person name="He G."/>
            <person name="Labutti K."/>
            <person name="Lipzen A."/>
            <person name="Ng V."/>
            <person name="Sandor L."/>
            <person name="Barry K."/>
            <person name="Martinez A.T."/>
            <person name="Xiao Y."/>
            <person name="Gibbons J.G."/>
            <person name="Terashima K."/>
            <person name="Hibbett D.S."/>
            <person name="Grigoriev I.V."/>
        </authorList>
    </citation>
    <scope>NUCLEOTIDE SEQUENCE</scope>
    <source>
        <strain evidence="5">TFB10827</strain>
    </source>
</reference>
<keyword evidence="3" id="KW-0812">Transmembrane</keyword>
<evidence type="ECO:0000313" key="6">
    <source>
        <dbReference type="Proteomes" id="UP001163828"/>
    </source>
</evidence>
<dbReference type="PROSITE" id="PS50850">
    <property type="entry name" value="MFS"/>
    <property type="match status" value="1"/>
</dbReference>
<feature type="transmembrane region" description="Helical" evidence="3">
    <location>
        <begin position="203"/>
        <end position="222"/>
    </location>
</feature>
<feature type="transmembrane region" description="Helical" evidence="3">
    <location>
        <begin position="443"/>
        <end position="465"/>
    </location>
</feature>
<dbReference type="InterPro" id="IPR036259">
    <property type="entry name" value="MFS_trans_sf"/>
</dbReference>
<protein>
    <submittedName>
        <fullName evidence="5">MFS superfamily</fullName>
    </submittedName>
</protein>
<feature type="compositionally biased region" description="Basic and acidic residues" evidence="2">
    <location>
        <begin position="504"/>
        <end position="515"/>
    </location>
</feature>
<dbReference type="SUPFAM" id="SSF103473">
    <property type="entry name" value="MFS general substrate transporter"/>
    <property type="match status" value="1"/>
</dbReference>
<dbReference type="CDD" id="cd17324">
    <property type="entry name" value="MFS_NepI_like"/>
    <property type="match status" value="1"/>
</dbReference>
<keyword evidence="3" id="KW-1133">Transmembrane helix</keyword>
<dbReference type="InterPro" id="IPR011701">
    <property type="entry name" value="MFS"/>
</dbReference>
<feature type="transmembrane region" description="Helical" evidence="3">
    <location>
        <begin position="378"/>
        <end position="398"/>
    </location>
</feature>
<dbReference type="PANTHER" id="PTHR42910:SF1">
    <property type="entry name" value="MAJOR FACILITATOR SUPERFAMILY (MFS) PROFILE DOMAIN-CONTAINING PROTEIN"/>
    <property type="match status" value="1"/>
</dbReference>
<feature type="region of interest" description="Disordered" evidence="2">
    <location>
        <begin position="1"/>
        <end position="32"/>
    </location>
</feature>
<feature type="transmembrane region" description="Helical" evidence="3">
    <location>
        <begin position="291"/>
        <end position="318"/>
    </location>
</feature>
<feature type="transmembrane region" description="Helical" evidence="3">
    <location>
        <begin position="234"/>
        <end position="254"/>
    </location>
</feature>
<comment type="caution">
    <text evidence="5">The sequence shown here is derived from an EMBL/GenBank/DDBJ whole genome shotgun (WGS) entry which is preliminary data.</text>
</comment>
<evidence type="ECO:0000313" key="5">
    <source>
        <dbReference type="EMBL" id="KAJ3991315.1"/>
    </source>
</evidence>
<comment type="subcellular location">
    <subcellularLocation>
        <location evidence="1">Membrane</location>
        <topology evidence="1">Multi-pass membrane protein</topology>
    </subcellularLocation>
</comment>
<feature type="transmembrane region" description="Helical" evidence="3">
    <location>
        <begin position="324"/>
        <end position="346"/>
    </location>
</feature>
<dbReference type="InterPro" id="IPR020846">
    <property type="entry name" value="MFS_dom"/>
</dbReference>
<feature type="compositionally biased region" description="Polar residues" evidence="2">
    <location>
        <begin position="1"/>
        <end position="15"/>
    </location>
</feature>
<accession>A0ABQ8PY14</accession>
<evidence type="ECO:0000256" key="1">
    <source>
        <dbReference type="ARBA" id="ARBA00004141"/>
    </source>
</evidence>
<dbReference type="EMBL" id="MU791074">
    <property type="protein sequence ID" value="KAJ3991315.1"/>
    <property type="molecule type" value="Genomic_DNA"/>
</dbReference>
<organism evidence="5 6">
    <name type="scientific">Lentinula boryana</name>
    <dbReference type="NCBI Taxonomy" id="40481"/>
    <lineage>
        <taxon>Eukaryota</taxon>
        <taxon>Fungi</taxon>
        <taxon>Dikarya</taxon>
        <taxon>Basidiomycota</taxon>
        <taxon>Agaricomycotina</taxon>
        <taxon>Agaricomycetes</taxon>
        <taxon>Agaricomycetidae</taxon>
        <taxon>Agaricales</taxon>
        <taxon>Marasmiineae</taxon>
        <taxon>Omphalotaceae</taxon>
        <taxon>Lentinula</taxon>
    </lineage>
</organism>
<feature type="compositionally biased region" description="Low complexity" evidence="2">
    <location>
        <begin position="16"/>
        <end position="27"/>
    </location>
</feature>
<gene>
    <name evidence="5" type="ORF">F5050DRAFT_1905923</name>
</gene>
<sequence length="530" mass="57575">MSGASSEVKLSNTVIESNSESNPPLSEKTTITSPKDFGFLPVPKRLRYDPNNPFHFGMFLNILFGVTSTFSKFPGQLLHSIKSSFSFMLSSGVANLYWCQPILIKLSSSFDVSYNEISKLPTLIQAGYATGLLFISPLGDLVRRRQLLLILIIISASLTIGLSLTPNLTAFQILSFLVGVSSVTPQVLLPLTADLAPPSRQATAMSIIFSGLLFGILIARVFSGLIAQFADWRITYYMAIGIQWVLVLVLFWNVPDYPPKNTGKDAHGEDGKLGYGKIMWTMVKFSVTEPVLIQGCLCNMGSAAAFSSFWVTLTFLLGGEPYNYSTLIIGLFGLIGMVGVALAPLVGRFIDFLVPWQASLVACIGLLLFQIVQVVGNGLNIAAVIIATVGLDVFRQMLETSLAISIFSIAPHARARLNAIYILSLFIGQVLGSSAGTKVFLTYGWRATAAMTLGFTLWALIILLMRGPECERYTWFGFGSGLRGIRDIVCGVQDLHRSTGRSKAQLEKSINEKSDAGGQRDIGEGETGKE</sequence>
<dbReference type="Proteomes" id="UP001163828">
    <property type="component" value="Unassembled WGS sequence"/>
</dbReference>
<evidence type="ECO:0000259" key="4">
    <source>
        <dbReference type="PROSITE" id="PS50850"/>
    </source>
</evidence>
<feature type="transmembrane region" description="Helical" evidence="3">
    <location>
        <begin position="353"/>
        <end position="372"/>
    </location>
</feature>
<feature type="compositionally biased region" description="Basic and acidic residues" evidence="2">
    <location>
        <begin position="521"/>
        <end position="530"/>
    </location>
</feature>
<dbReference type="Gene3D" id="1.20.1250.20">
    <property type="entry name" value="MFS general substrate transporter like domains"/>
    <property type="match status" value="1"/>
</dbReference>
<keyword evidence="6" id="KW-1185">Reference proteome</keyword>
<feature type="region of interest" description="Disordered" evidence="2">
    <location>
        <begin position="503"/>
        <end position="530"/>
    </location>
</feature>
<feature type="transmembrane region" description="Helical" evidence="3">
    <location>
        <begin position="170"/>
        <end position="191"/>
    </location>
</feature>
<keyword evidence="3" id="KW-0472">Membrane</keyword>
<dbReference type="PANTHER" id="PTHR42910">
    <property type="entry name" value="TRANSPORTER SCO4007-RELATED"/>
    <property type="match status" value="1"/>
</dbReference>
<dbReference type="Pfam" id="PF07690">
    <property type="entry name" value="MFS_1"/>
    <property type="match status" value="1"/>
</dbReference>
<evidence type="ECO:0000256" key="2">
    <source>
        <dbReference type="SAM" id="MobiDB-lite"/>
    </source>
</evidence>
<name>A0ABQ8PY14_9AGAR</name>